<reference evidence="7" key="1">
    <citation type="journal article" date="2019" name="Int. J. Syst. Evol. Microbiol.">
        <title>The Global Catalogue of Microorganisms (GCM) 10K type strain sequencing project: providing services to taxonomists for standard genome sequencing and annotation.</title>
        <authorList>
            <consortium name="The Broad Institute Genomics Platform"/>
            <consortium name="The Broad Institute Genome Sequencing Center for Infectious Disease"/>
            <person name="Wu L."/>
            <person name="Ma J."/>
        </authorList>
    </citation>
    <scope>NUCLEOTIDE SEQUENCE [LARGE SCALE GENOMIC DNA]</scope>
    <source>
        <strain evidence="7">JCM 14735</strain>
    </source>
</reference>
<dbReference type="EMBL" id="BAAAOA010000008">
    <property type="protein sequence ID" value="GAA1750058.1"/>
    <property type="molecule type" value="Genomic_DNA"/>
</dbReference>
<evidence type="ECO:0000256" key="2">
    <source>
        <dbReference type="ARBA" id="ARBA00022801"/>
    </source>
</evidence>
<feature type="domain" description="DNA2/NAM7 helicase-like C-terminal" evidence="5">
    <location>
        <begin position="1225"/>
        <end position="1334"/>
    </location>
</feature>
<dbReference type="InterPro" id="IPR027417">
    <property type="entry name" value="P-loop_NTPase"/>
</dbReference>
<evidence type="ECO:0000256" key="3">
    <source>
        <dbReference type="ARBA" id="ARBA00022806"/>
    </source>
</evidence>
<dbReference type="InterPro" id="IPR050534">
    <property type="entry name" value="Coronavir_polyprotein_1ab"/>
</dbReference>
<comment type="caution">
    <text evidence="6">The sequence shown here is derived from an EMBL/GenBank/DDBJ whole genome shotgun (WGS) entry which is preliminary data.</text>
</comment>
<name>A0ABP4WA25_9MICC</name>
<dbReference type="InterPro" id="IPR047187">
    <property type="entry name" value="SF1_C_Upf1"/>
</dbReference>
<dbReference type="InterPro" id="IPR041679">
    <property type="entry name" value="DNA2/NAM7-like_C"/>
</dbReference>
<proteinExistence type="predicted"/>
<keyword evidence="4" id="KW-0067">ATP-binding</keyword>
<dbReference type="PANTHER" id="PTHR43788">
    <property type="entry name" value="DNA2/NAM7 HELICASE FAMILY MEMBER"/>
    <property type="match status" value="1"/>
</dbReference>
<dbReference type="Proteomes" id="UP001501204">
    <property type="component" value="Unassembled WGS sequence"/>
</dbReference>
<keyword evidence="7" id="KW-1185">Reference proteome</keyword>
<gene>
    <name evidence="6" type="ORF">GCM10009767_06200</name>
</gene>
<evidence type="ECO:0000313" key="7">
    <source>
        <dbReference type="Proteomes" id="UP001501204"/>
    </source>
</evidence>
<dbReference type="Pfam" id="PF13604">
    <property type="entry name" value="AAA_30"/>
    <property type="match status" value="1"/>
</dbReference>
<dbReference type="PANTHER" id="PTHR43788:SF8">
    <property type="entry name" value="DNA-BINDING PROTEIN SMUBP-2"/>
    <property type="match status" value="1"/>
</dbReference>
<dbReference type="Pfam" id="PF13087">
    <property type="entry name" value="AAA_12"/>
    <property type="match status" value="1"/>
</dbReference>
<keyword evidence="2" id="KW-0378">Hydrolase</keyword>
<dbReference type="RefSeq" id="WP_344119727.1">
    <property type="nucleotide sequence ID" value="NZ_BAAAOA010000008.1"/>
</dbReference>
<dbReference type="CDD" id="cd18808">
    <property type="entry name" value="SF1_C_Upf1"/>
    <property type="match status" value="1"/>
</dbReference>
<protein>
    <recommendedName>
        <fullName evidence="5">DNA2/NAM7 helicase-like C-terminal domain-containing protein</fullName>
    </recommendedName>
</protein>
<keyword evidence="3" id="KW-0347">Helicase</keyword>
<dbReference type="SUPFAM" id="SSF52540">
    <property type="entry name" value="P-loop containing nucleoside triphosphate hydrolases"/>
    <property type="match status" value="1"/>
</dbReference>
<organism evidence="6 7">
    <name type="scientific">Kocuria aegyptia</name>
    <dbReference type="NCBI Taxonomy" id="330943"/>
    <lineage>
        <taxon>Bacteria</taxon>
        <taxon>Bacillati</taxon>
        <taxon>Actinomycetota</taxon>
        <taxon>Actinomycetes</taxon>
        <taxon>Micrococcales</taxon>
        <taxon>Micrococcaceae</taxon>
        <taxon>Kocuria</taxon>
    </lineage>
</organism>
<evidence type="ECO:0000256" key="4">
    <source>
        <dbReference type="ARBA" id="ARBA00022840"/>
    </source>
</evidence>
<evidence type="ECO:0000259" key="5">
    <source>
        <dbReference type="Pfam" id="PF13087"/>
    </source>
</evidence>
<accession>A0ABP4WA25</accession>
<keyword evidence="1" id="KW-0547">Nucleotide-binding</keyword>
<sequence>MSNSQQNTELSASEIGEFIRYRSCERRFKLSVRKRAEAKALPFYERLFNTLDVVLKQTGHDREDTWAEGLRNSGLVDLLDGRPKDRESKYPGWDEFRAEAKKLTHGQQAFAPEVRLAGTIGAFRVSGRADFLLLLWGEGGPRLRVVECKASRRDRTYHRIQVSIYRTILRQELAVAPLVVDGQRVGPDEVDAVVARIDETTNDNQEILRLEPLDLDMEDSDVARLLSEDGQLSQIIAKDIEHIGFKLESKCDDCVFNVHCLSESGRQRRLELTGCNVSSGMVLRAAGVKTLDRLADLSPESEQARKIRTDPAFADDLDQLIIQAKTRLTTLPKTSVPVLDGSDAFPVTPLPSGQDSRLPQHNFDGERLIRVYLGIDYDYTENRVGALTAHVTASDGEIRTGFAQDAATGAWNPDPKPYEELPDGSLRNVVGSTVKMVKLSEWSGDYAQDNGAEKELLQNFLRQLLNAISTIANDADQGGAADGKARIHFYVWSRSEMTQLVEACTRTSSRLLRSLRELMGCRAGTEQLIYSALQDEADARYAFGWTGRGLAVLSSLSWFGQRFHWTRQVNGKVIRLDDVFTQDIFDFKTRLAVAADGTWGKEDDRTATLERFEIRSRFHDTLPAPYWHAVWGTLPDPDRDSVPAEAKQALRRYRKAGGSNLLEAYLEARTQALRWVEERVKFKNDNIDKPRLDVEELSDFSLGVDTIRDAAIDFLQLDHAVKVADWTSAHMRPVRGRIQTGKTIPLKNMRRAEKQLIADMDLDTYGLDAASLAAVCAFGDRSMVRVSPHSGDPAKGQSFKQLVNAGVTCTITSLDWDTGRVILDPMTMPRKSYILNSFTDTVVDSGTATLDESVSEFPARHVEKRLFTTKGRHVSSWFNPENPQMPAVQPLEDELRDNLIAACSEPLEFGAVAGRALLSGDQMESMLAGLDARVQLLQGPPGTGKTQTTAVAVLAHAATRLRTGDIIIVAAHTHTAVDTVLRRIDGQVDSVRSQFAKHGIDLPGIEIAKVGNPKDVKHSIGNIAVDLNAQSCVSGLKRMAKNGVVVVGGTTSSILKMYASLDKSATWSKIGGFATPLLVIDEASMMVFPHFLALATGTKPDSQIMLAGDHRQLSPIVAHDWDSEDRPPTVRYQPFVSAYAAVRGVGQELADNRKVVSTALATTFRLPNVLVTLLKRLYAQDQIDLQGYKVDLPLTAVTAAEKFGLESVWTRESGLYLVVHDERRSRQSNQFEAELIERIVSAQPSAPESSIAVITPHRAQKASLTSRLIGQHPSVGIVDTVERLQGGERPTVIVSGTVSDPSVISQTEDFILNLNRSNVAFSRSEERLIVVCSRSLLDHVPADVDVYAATMLWKALRALCSELVGSTVIDGHTVRVYTKAESESHAN</sequence>
<evidence type="ECO:0000313" key="6">
    <source>
        <dbReference type="EMBL" id="GAA1750058.1"/>
    </source>
</evidence>
<evidence type="ECO:0000256" key="1">
    <source>
        <dbReference type="ARBA" id="ARBA00022741"/>
    </source>
</evidence>
<dbReference type="Gene3D" id="3.40.50.300">
    <property type="entry name" value="P-loop containing nucleotide triphosphate hydrolases"/>
    <property type="match status" value="2"/>
</dbReference>